<evidence type="ECO:0000259" key="4">
    <source>
        <dbReference type="Pfam" id="PF00775"/>
    </source>
</evidence>
<reference evidence="6" key="1">
    <citation type="journal article" date="2019" name="Int. J. Syst. Evol. Microbiol.">
        <title>The Global Catalogue of Microorganisms (GCM) 10K type strain sequencing project: providing services to taxonomists for standard genome sequencing and annotation.</title>
        <authorList>
            <consortium name="The Broad Institute Genomics Platform"/>
            <consortium name="The Broad Institute Genome Sequencing Center for Infectious Disease"/>
            <person name="Wu L."/>
            <person name="Ma J."/>
        </authorList>
    </citation>
    <scope>NUCLEOTIDE SEQUENCE [LARGE SCALE GENOMIC DNA]</scope>
    <source>
        <strain evidence="6">CGMCC 1.16226</strain>
    </source>
</reference>
<dbReference type="InterPro" id="IPR000627">
    <property type="entry name" value="Intradiol_dOase_C"/>
</dbReference>
<accession>A0ABW4WIE7</accession>
<proteinExistence type="inferred from homology"/>
<comment type="similarity">
    <text evidence="1">Belongs to the intradiol ring-cleavage dioxygenase family.</text>
</comment>
<dbReference type="NCBIfam" id="TIGR02423">
    <property type="entry name" value="protocat_alph"/>
    <property type="match status" value="1"/>
</dbReference>
<dbReference type="PANTHER" id="PTHR33711:SF9">
    <property type="entry name" value="PROTOCATECHUATE 3,4-DIOXYGENASE ALPHA CHAIN"/>
    <property type="match status" value="1"/>
</dbReference>
<gene>
    <name evidence="5" type="primary">pcaG</name>
    <name evidence="5" type="ORF">ACFSQT_19905</name>
</gene>
<protein>
    <submittedName>
        <fullName evidence="5">Protocatechuate 3,4-dioxygenase subunit alpha</fullName>
        <ecNumber evidence="5">1.13.11.3</ecNumber>
    </submittedName>
</protein>
<dbReference type="CDD" id="cd03463">
    <property type="entry name" value="3_4-PCD_alpha"/>
    <property type="match status" value="1"/>
</dbReference>
<sequence length="204" mass="22413">MTQSLDRLRESPSQTAGPYVHIGLTPNFCGIGGVYASDLGATMVNDKTKGERIGLRIRVIDGTGTPLKDALVEIWQADADGLYNSPAELRGTADPNFLGWGRCPTDMDTGLCTFDTIKPGRVPSRDGSLMAPHITLWIVARGINLGLHTRLYFSDEEEANAQDPILARIEHRVRVPTLIAERTGDIYVFDVHLQGEKETVFFDS</sequence>
<organism evidence="5 6">
    <name type="scientific">Mesorhizobium calcicola</name>
    <dbReference type="NCBI Taxonomy" id="1300310"/>
    <lineage>
        <taxon>Bacteria</taxon>
        <taxon>Pseudomonadati</taxon>
        <taxon>Pseudomonadota</taxon>
        <taxon>Alphaproteobacteria</taxon>
        <taxon>Hyphomicrobiales</taxon>
        <taxon>Phyllobacteriaceae</taxon>
        <taxon>Mesorhizobium</taxon>
    </lineage>
</organism>
<dbReference type="RefSeq" id="WP_379021283.1">
    <property type="nucleotide sequence ID" value="NZ_JBHUGY010000031.1"/>
</dbReference>
<dbReference type="Pfam" id="PF00775">
    <property type="entry name" value="Dioxygenase_C"/>
    <property type="match status" value="1"/>
</dbReference>
<keyword evidence="2" id="KW-0223">Dioxygenase</keyword>
<dbReference type="InterPro" id="IPR050770">
    <property type="entry name" value="Intradiol_RC_Dioxygenase"/>
</dbReference>
<keyword evidence="3 5" id="KW-0560">Oxidoreductase</keyword>
<evidence type="ECO:0000256" key="1">
    <source>
        <dbReference type="ARBA" id="ARBA00007825"/>
    </source>
</evidence>
<evidence type="ECO:0000256" key="3">
    <source>
        <dbReference type="ARBA" id="ARBA00023002"/>
    </source>
</evidence>
<comment type="caution">
    <text evidence="5">The sequence shown here is derived from an EMBL/GenBank/DDBJ whole genome shotgun (WGS) entry which is preliminary data.</text>
</comment>
<dbReference type="GO" id="GO:0018578">
    <property type="term" value="F:protocatechuate 3,4-dioxygenase activity"/>
    <property type="evidence" value="ECO:0007669"/>
    <property type="project" value="UniProtKB-EC"/>
</dbReference>
<dbReference type="PANTHER" id="PTHR33711">
    <property type="entry name" value="DIOXYGENASE, PUTATIVE (AFU_ORTHOLOGUE AFUA_2G02910)-RELATED"/>
    <property type="match status" value="1"/>
</dbReference>
<name>A0ABW4WIE7_9HYPH</name>
<keyword evidence="6" id="KW-1185">Reference proteome</keyword>
<dbReference type="InterPro" id="IPR015889">
    <property type="entry name" value="Intradiol_dOase_core"/>
</dbReference>
<dbReference type="EMBL" id="JBHUGY010000031">
    <property type="protein sequence ID" value="MFD2055227.1"/>
    <property type="molecule type" value="Genomic_DNA"/>
</dbReference>
<dbReference type="SUPFAM" id="SSF49482">
    <property type="entry name" value="Aromatic compound dioxygenase"/>
    <property type="match status" value="1"/>
</dbReference>
<feature type="domain" description="Intradiol ring-cleavage dioxygenases" evidence="4">
    <location>
        <begin position="41"/>
        <end position="180"/>
    </location>
</feature>
<dbReference type="Gene3D" id="2.60.130.10">
    <property type="entry name" value="Aromatic compound dioxygenase"/>
    <property type="match status" value="1"/>
</dbReference>
<evidence type="ECO:0000256" key="2">
    <source>
        <dbReference type="ARBA" id="ARBA00022964"/>
    </source>
</evidence>
<dbReference type="EC" id="1.13.11.3" evidence="5"/>
<evidence type="ECO:0000313" key="5">
    <source>
        <dbReference type="EMBL" id="MFD2055227.1"/>
    </source>
</evidence>
<dbReference type="Proteomes" id="UP001597349">
    <property type="component" value="Unassembled WGS sequence"/>
</dbReference>
<dbReference type="InterPro" id="IPR012786">
    <property type="entry name" value="Protocat_dOase_a"/>
</dbReference>
<evidence type="ECO:0000313" key="6">
    <source>
        <dbReference type="Proteomes" id="UP001597349"/>
    </source>
</evidence>